<protein>
    <submittedName>
        <fullName evidence="1">Uncharacterized protein</fullName>
    </submittedName>
</protein>
<sequence>MINSPIIYHDVTNPHAPGKAATSSTTGAGTGTVLALAILSFHNSSTATTVGISDSMAASCTPRRRASIRVPGNRAAQTELRLSEMLKRGVGCKWGAPATTSMCSMSLSGWEVVVGGGGDEEVELPRHLSTQDSTMTLALGIIITACT</sequence>
<reference evidence="1 2" key="1">
    <citation type="journal article" date="2020" name="ISME J.">
        <title>Uncovering the hidden diversity of litter-decomposition mechanisms in mushroom-forming fungi.</title>
        <authorList>
            <person name="Floudas D."/>
            <person name="Bentzer J."/>
            <person name="Ahren D."/>
            <person name="Johansson T."/>
            <person name="Persson P."/>
            <person name="Tunlid A."/>
        </authorList>
    </citation>
    <scope>NUCLEOTIDE SEQUENCE [LARGE SCALE GENOMIC DNA]</scope>
    <source>
        <strain evidence="1 2">CBS 101986</strain>
    </source>
</reference>
<organism evidence="1 2">
    <name type="scientific">Psilocybe cf. subviscida</name>
    <dbReference type="NCBI Taxonomy" id="2480587"/>
    <lineage>
        <taxon>Eukaryota</taxon>
        <taxon>Fungi</taxon>
        <taxon>Dikarya</taxon>
        <taxon>Basidiomycota</taxon>
        <taxon>Agaricomycotina</taxon>
        <taxon>Agaricomycetes</taxon>
        <taxon>Agaricomycetidae</taxon>
        <taxon>Agaricales</taxon>
        <taxon>Agaricineae</taxon>
        <taxon>Strophariaceae</taxon>
        <taxon>Psilocybe</taxon>
    </lineage>
</organism>
<comment type="caution">
    <text evidence="1">The sequence shown here is derived from an EMBL/GenBank/DDBJ whole genome shotgun (WGS) entry which is preliminary data.</text>
</comment>
<dbReference type="EMBL" id="JAACJJ010000001">
    <property type="protein sequence ID" value="KAF5330563.1"/>
    <property type="molecule type" value="Genomic_DNA"/>
</dbReference>
<dbReference type="AlphaFoldDB" id="A0A8H5BXX5"/>
<evidence type="ECO:0000313" key="1">
    <source>
        <dbReference type="EMBL" id="KAF5330563.1"/>
    </source>
</evidence>
<keyword evidence="2" id="KW-1185">Reference proteome</keyword>
<accession>A0A8H5BXX5</accession>
<evidence type="ECO:0000313" key="2">
    <source>
        <dbReference type="Proteomes" id="UP000567179"/>
    </source>
</evidence>
<proteinExistence type="predicted"/>
<dbReference type="Proteomes" id="UP000567179">
    <property type="component" value="Unassembled WGS sequence"/>
</dbReference>
<gene>
    <name evidence="1" type="ORF">D9619_005259</name>
</gene>
<name>A0A8H5BXX5_9AGAR</name>